<gene>
    <name evidence="16" type="ORF">DW021_04830</name>
    <name evidence="15" type="ORF">DW222_02790</name>
    <name evidence="14" type="ORF">DW272_03620</name>
    <name evidence="13" type="ORF">DW723_06325</name>
    <name evidence="12" type="ORF">DW859_02420</name>
    <name evidence="11" type="ORF">DWW07_04830</name>
    <name evidence="10" type="ORF">DWZ12_06700</name>
    <name evidence="17" type="ORF">EAI82_05635</name>
    <name evidence="9" type="ORF">ERS852394_02063</name>
</gene>
<dbReference type="Proteomes" id="UP000265808">
    <property type="component" value="Unassembled WGS sequence"/>
</dbReference>
<keyword evidence="4" id="KW-0378">Hydrolase</keyword>
<dbReference type="EMBL" id="RCXQ01000004">
    <property type="protein sequence ID" value="RYT67404.1"/>
    <property type="molecule type" value="Genomic_DNA"/>
</dbReference>
<evidence type="ECO:0000313" key="14">
    <source>
        <dbReference type="EMBL" id="RHG20306.1"/>
    </source>
</evidence>
<evidence type="ECO:0000313" key="16">
    <source>
        <dbReference type="EMBL" id="RHL49670.1"/>
    </source>
</evidence>
<dbReference type="Proteomes" id="UP000095409">
    <property type="component" value="Unassembled WGS sequence"/>
</dbReference>
<evidence type="ECO:0000313" key="10">
    <source>
        <dbReference type="EMBL" id="RGQ05575.1"/>
    </source>
</evidence>
<sequence length="236" mass="26352">MNHTMKEIPESQRPYEKCIREGENTLSDSELLAVILRCGTRGMNSLTLANDILSHMEQSPYPGLLGLLHCSVSDLKKIHGIGTVKAVQLKCIGELSKRIASTAARISLDFNSPDSIAAYYMEQLRHQEQEIMICMMLDNQNHLLGDTMLSKGTVNATLITPREVYLEALRYHAVNLILIHNHPGGNPAPSKCDKEITERICQAGEMLGINLLDHIIIGDHRYISFREEGLMGAYPE</sequence>
<dbReference type="EMBL" id="QSHL01000001">
    <property type="protein sequence ID" value="RHC10292.1"/>
    <property type="molecule type" value="Genomic_DNA"/>
</dbReference>
<organism evidence="9 18">
    <name type="scientific">Blautia obeum</name>
    <dbReference type="NCBI Taxonomy" id="40520"/>
    <lineage>
        <taxon>Bacteria</taxon>
        <taxon>Bacillati</taxon>
        <taxon>Bacillota</taxon>
        <taxon>Clostridia</taxon>
        <taxon>Lachnospirales</taxon>
        <taxon>Lachnospiraceae</taxon>
        <taxon>Blautia</taxon>
    </lineage>
</organism>
<dbReference type="Pfam" id="PF20582">
    <property type="entry name" value="UPF0758_N"/>
    <property type="match status" value="1"/>
</dbReference>
<dbReference type="Proteomes" id="UP000285897">
    <property type="component" value="Unassembled WGS sequence"/>
</dbReference>
<dbReference type="Proteomes" id="UP000284024">
    <property type="component" value="Unassembled WGS sequence"/>
</dbReference>
<accession>A0A174EKC1</accession>
<evidence type="ECO:0000313" key="24">
    <source>
        <dbReference type="Proteomes" id="UP000284220"/>
    </source>
</evidence>
<protein>
    <submittedName>
        <fullName evidence="9">DNA repair protein RadC</fullName>
    </submittedName>
    <submittedName>
        <fullName evidence="10">JAB domain-containing protein</fullName>
    </submittedName>
</protein>
<dbReference type="InterPro" id="IPR025657">
    <property type="entry name" value="RadC_JAB"/>
</dbReference>
<evidence type="ECO:0000256" key="5">
    <source>
        <dbReference type="ARBA" id="ARBA00022833"/>
    </source>
</evidence>
<dbReference type="GO" id="GO:0046872">
    <property type="term" value="F:metal ion binding"/>
    <property type="evidence" value="ECO:0007669"/>
    <property type="project" value="UniProtKB-KW"/>
</dbReference>
<evidence type="ECO:0000313" key="22">
    <source>
        <dbReference type="Proteomes" id="UP000283928"/>
    </source>
</evidence>
<dbReference type="EMBL" id="QRJH01000001">
    <property type="protein sequence ID" value="RHH21377.1"/>
    <property type="molecule type" value="Genomic_DNA"/>
</dbReference>
<evidence type="ECO:0000256" key="1">
    <source>
        <dbReference type="ARBA" id="ARBA00010243"/>
    </source>
</evidence>
<evidence type="ECO:0000313" key="26">
    <source>
        <dbReference type="Proteomes" id="UP000293506"/>
    </source>
</evidence>
<reference evidence="19 20" key="2">
    <citation type="submission" date="2018-08" db="EMBL/GenBank/DDBJ databases">
        <title>A genome reference for cultivated species of the human gut microbiota.</title>
        <authorList>
            <person name="Zou Y."/>
            <person name="Xue W."/>
            <person name="Luo G."/>
        </authorList>
    </citation>
    <scope>NUCLEOTIDE SEQUENCE [LARGE SCALE GENOMIC DNA]</scope>
    <source>
        <strain evidence="11 20">AF14-23</strain>
        <strain evidence="10 21">AF29-2BH</strain>
        <strain evidence="16 25">AF37-6AC</strain>
        <strain evidence="15 23">AM18-2AC</strain>
        <strain evidence="14 24">AM22-9LB</strain>
        <strain evidence="13 22">AM27-32LB</strain>
        <strain evidence="12 19">AM37-4AC</strain>
    </source>
</reference>
<evidence type="ECO:0000313" key="19">
    <source>
        <dbReference type="Proteomes" id="UP000265808"/>
    </source>
</evidence>
<name>A0A174EKC1_9FIRM</name>
<evidence type="ECO:0000313" key="23">
    <source>
        <dbReference type="Proteomes" id="UP000284024"/>
    </source>
</evidence>
<dbReference type="EMBL" id="QRSS01000006">
    <property type="protein sequence ID" value="RGQ05575.1"/>
    <property type="molecule type" value="Genomic_DNA"/>
</dbReference>
<evidence type="ECO:0000313" key="21">
    <source>
        <dbReference type="Proteomes" id="UP000283585"/>
    </source>
</evidence>
<keyword evidence="5" id="KW-0862">Zinc</keyword>
<evidence type="ECO:0000313" key="18">
    <source>
        <dbReference type="Proteomes" id="UP000095409"/>
    </source>
</evidence>
<dbReference type="AlphaFoldDB" id="A0A174EKC1"/>
<evidence type="ECO:0000256" key="3">
    <source>
        <dbReference type="ARBA" id="ARBA00022723"/>
    </source>
</evidence>
<evidence type="ECO:0000313" key="25">
    <source>
        <dbReference type="Proteomes" id="UP000285897"/>
    </source>
</evidence>
<evidence type="ECO:0000256" key="6">
    <source>
        <dbReference type="ARBA" id="ARBA00023049"/>
    </source>
</evidence>
<evidence type="ECO:0000313" key="9">
    <source>
        <dbReference type="EMBL" id="CUO37707.1"/>
    </source>
</evidence>
<dbReference type="GO" id="GO:0006508">
    <property type="term" value="P:proteolysis"/>
    <property type="evidence" value="ECO:0007669"/>
    <property type="project" value="UniProtKB-KW"/>
</dbReference>
<evidence type="ECO:0000313" key="15">
    <source>
        <dbReference type="EMBL" id="RHH21377.1"/>
    </source>
</evidence>
<dbReference type="NCBIfam" id="NF000642">
    <property type="entry name" value="PRK00024.1"/>
    <property type="match status" value="1"/>
</dbReference>
<feature type="domain" description="MPN" evidence="8">
    <location>
        <begin position="109"/>
        <end position="231"/>
    </location>
</feature>
<dbReference type="GeneID" id="79804127"/>
<evidence type="ECO:0000313" key="13">
    <source>
        <dbReference type="EMBL" id="RHE76255.1"/>
    </source>
</evidence>
<dbReference type="PROSITE" id="PS50249">
    <property type="entry name" value="MPN"/>
    <property type="match status" value="1"/>
</dbReference>
<dbReference type="Proteomes" id="UP000293506">
    <property type="component" value="Unassembled WGS sequence"/>
</dbReference>
<reference evidence="9 18" key="1">
    <citation type="submission" date="2015-09" db="EMBL/GenBank/DDBJ databases">
        <authorList>
            <consortium name="Pathogen Informatics"/>
        </authorList>
    </citation>
    <scope>NUCLEOTIDE SEQUENCE [LARGE SCALE GENOMIC DNA]</scope>
    <source>
        <strain evidence="9 18">2789STDY5608837</strain>
    </source>
</reference>
<evidence type="ECO:0000313" key="17">
    <source>
        <dbReference type="EMBL" id="RYT67404.1"/>
    </source>
</evidence>
<dbReference type="Proteomes" id="UP000265828">
    <property type="component" value="Unassembled WGS sequence"/>
</dbReference>
<evidence type="ECO:0000256" key="7">
    <source>
        <dbReference type="RuleBase" id="RU003797"/>
    </source>
</evidence>
<dbReference type="Pfam" id="PF04002">
    <property type="entry name" value="RadC"/>
    <property type="match status" value="1"/>
</dbReference>
<keyword evidence="3" id="KW-0479">Metal-binding</keyword>
<dbReference type="EMBL" id="QRZI01000002">
    <property type="protein sequence ID" value="RGV65878.1"/>
    <property type="molecule type" value="Genomic_DNA"/>
</dbReference>
<dbReference type="PANTHER" id="PTHR30471">
    <property type="entry name" value="DNA REPAIR PROTEIN RADC"/>
    <property type="match status" value="1"/>
</dbReference>
<dbReference type="InterPro" id="IPR001405">
    <property type="entry name" value="UPF0758"/>
</dbReference>
<dbReference type="NCBIfam" id="TIGR00608">
    <property type="entry name" value="radc"/>
    <property type="match status" value="1"/>
</dbReference>
<dbReference type="InterPro" id="IPR037518">
    <property type="entry name" value="MPN"/>
</dbReference>
<reference evidence="17 26" key="3">
    <citation type="journal article" date="2019" name="Science, e1252229">
        <title>Invertible promoters mediate bacterial phase variation, antibiotic resistance, and host adaptation in the gut.</title>
        <authorList>
            <person name="Jiang X."/>
            <person name="Hall A.B."/>
            <person name="Arthur T.D."/>
            <person name="Plichta D.R."/>
            <person name="Covington C.T."/>
            <person name="Poyet M."/>
            <person name="Crothers J."/>
            <person name="Moses P.L."/>
            <person name="Tolonen A.C."/>
            <person name="Vlamakis H."/>
            <person name="Alm E.J."/>
            <person name="Xavier R.J."/>
        </authorList>
    </citation>
    <scope>NUCLEOTIDE SEQUENCE [LARGE SCALE GENOMIC DNA]</scope>
    <source>
        <strain evidence="17">Af_0058</strain>
        <strain evidence="26">af_0058</strain>
    </source>
</reference>
<keyword evidence="2" id="KW-0645">Protease</keyword>
<dbReference type="RefSeq" id="WP_005422805.1">
    <property type="nucleotide sequence ID" value="NZ_CAXSOH010000011.1"/>
</dbReference>
<evidence type="ECO:0000256" key="2">
    <source>
        <dbReference type="ARBA" id="ARBA00022670"/>
    </source>
</evidence>
<evidence type="ECO:0000313" key="12">
    <source>
        <dbReference type="EMBL" id="RHC10292.1"/>
    </source>
</evidence>
<evidence type="ECO:0000313" key="11">
    <source>
        <dbReference type="EMBL" id="RGV65878.1"/>
    </source>
</evidence>
<dbReference type="Proteomes" id="UP000284220">
    <property type="component" value="Unassembled WGS sequence"/>
</dbReference>
<evidence type="ECO:0000313" key="20">
    <source>
        <dbReference type="Proteomes" id="UP000265828"/>
    </source>
</evidence>
<dbReference type="InterPro" id="IPR046778">
    <property type="entry name" value="UPF0758_N"/>
</dbReference>
<dbReference type="PANTHER" id="PTHR30471:SF3">
    <property type="entry name" value="UPF0758 PROTEIN YEES-RELATED"/>
    <property type="match status" value="1"/>
</dbReference>
<dbReference type="EMBL" id="QSKO01000006">
    <property type="protein sequence ID" value="RHE76255.1"/>
    <property type="molecule type" value="Genomic_DNA"/>
</dbReference>
<dbReference type="Proteomes" id="UP000283585">
    <property type="component" value="Unassembled WGS sequence"/>
</dbReference>
<dbReference type="EMBL" id="CYZD01000009">
    <property type="protein sequence ID" value="CUO37707.1"/>
    <property type="molecule type" value="Genomic_DNA"/>
</dbReference>
<dbReference type="EMBL" id="QRHZ01000001">
    <property type="protein sequence ID" value="RHG20306.1"/>
    <property type="molecule type" value="Genomic_DNA"/>
</dbReference>
<dbReference type="Proteomes" id="UP000283928">
    <property type="component" value="Unassembled WGS sequence"/>
</dbReference>
<comment type="similarity">
    <text evidence="1 7">Belongs to the UPF0758 family.</text>
</comment>
<evidence type="ECO:0000259" key="8">
    <source>
        <dbReference type="PROSITE" id="PS50249"/>
    </source>
</evidence>
<dbReference type="EMBL" id="QROS01000002">
    <property type="protein sequence ID" value="RHL49670.1"/>
    <property type="molecule type" value="Genomic_DNA"/>
</dbReference>
<evidence type="ECO:0000256" key="4">
    <source>
        <dbReference type="ARBA" id="ARBA00022801"/>
    </source>
</evidence>
<proteinExistence type="inferred from homology"/>
<dbReference type="GO" id="GO:0008237">
    <property type="term" value="F:metallopeptidase activity"/>
    <property type="evidence" value="ECO:0007669"/>
    <property type="project" value="UniProtKB-KW"/>
</dbReference>
<keyword evidence="6" id="KW-0482">Metalloprotease</keyword>
<dbReference type="CDD" id="cd08071">
    <property type="entry name" value="MPN_DUF2466"/>
    <property type="match status" value="1"/>
</dbReference>
<dbReference type="Gene3D" id="3.40.140.10">
    <property type="entry name" value="Cytidine Deaminase, domain 2"/>
    <property type="match status" value="1"/>
</dbReference>